<evidence type="ECO:0000313" key="5">
    <source>
        <dbReference type="EMBL" id="NEX59894.1"/>
    </source>
</evidence>
<dbReference type="PANTHER" id="PTHR42756:SF1">
    <property type="entry name" value="TRANSCRIPTIONAL REPRESSOR OF EMRAB OPERON"/>
    <property type="match status" value="1"/>
</dbReference>
<dbReference type="Pfam" id="PF01047">
    <property type="entry name" value="MarR"/>
    <property type="match status" value="1"/>
</dbReference>
<accession>A0A6B3SGB0</accession>
<dbReference type="PRINTS" id="PR00598">
    <property type="entry name" value="HTHMARR"/>
</dbReference>
<dbReference type="RefSeq" id="WP_163960377.1">
    <property type="nucleotide sequence ID" value="NZ_JAAIVB010000008.1"/>
</dbReference>
<evidence type="ECO:0000313" key="6">
    <source>
        <dbReference type="Proteomes" id="UP000482155"/>
    </source>
</evidence>
<name>A0A6B3SGB0_9BURK</name>
<dbReference type="InterPro" id="IPR036388">
    <property type="entry name" value="WH-like_DNA-bd_sf"/>
</dbReference>
<dbReference type="EMBL" id="JAAIVB010000008">
    <property type="protein sequence ID" value="NEX59894.1"/>
    <property type="molecule type" value="Genomic_DNA"/>
</dbReference>
<dbReference type="Proteomes" id="UP000482155">
    <property type="component" value="Unassembled WGS sequence"/>
</dbReference>
<evidence type="ECO:0000259" key="4">
    <source>
        <dbReference type="PROSITE" id="PS50995"/>
    </source>
</evidence>
<keyword evidence="3" id="KW-0804">Transcription</keyword>
<protein>
    <submittedName>
        <fullName evidence="5">MarR family transcriptional regulator</fullName>
    </submittedName>
</protein>
<dbReference type="GO" id="GO:0003700">
    <property type="term" value="F:DNA-binding transcription factor activity"/>
    <property type="evidence" value="ECO:0007669"/>
    <property type="project" value="InterPro"/>
</dbReference>
<sequence length="150" mass="17028">MSQRSQPYSLDNYSPSESIGYLLKRSGILLSTAVDRGLAQYDMTHAQFSIVFKLLHGHARTAAELARDSMTDTGAMTRMLDRLEEKGIVQRMRSSADRRVVEVELTDKGRQLADDMMRVAVEVLNHHLRGFAPEEIEQFKGFLRRMIANA</sequence>
<dbReference type="InterPro" id="IPR036390">
    <property type="entry name" value="WH_DNA-bd_sf"/>
</dbReference>
<evidence type="ECO:0000256" key="1">
    <source>
        <dbReference type="ARBA" id="ARBA00023015"/>
    </source>
</evidence>
<dbReference type="Gene3D" id="1.10.10.10">
    <property type="entry name" value="Winged helix-like DNA-binding domain superfamily/Winged helix DNA-binding domain"/>
    <property type="match status" value="1"/>
</dbReference>
<comment type="caution">
    <text evidence="5">The sequence shown here is derived from an EMBL/GenBank/DDBJ whole genome shotgun (WGS) entry which is preliminary data.</text>
</comment>
<dbReference type="SMART" id="SM00347">
    <property type="entry name" value="HTH_MARR"/>
    <property type="match status" value="1"/>
</dbReference>
<dbReference type="PROSITE" id="PS50995">
    <property type="entry name" value="HTH_MARR_2"/>
    <property type="match status" value="1"/>
</dbReference>
<dbReference type="PANTHER" id="PTHR42756">
    <property type="entry name" value="TRANSCRIPTIONAL REGULATOR, MARR"/>
    <property type="match status" value="1"/>
</dbReference>
<dbReference type="AlphaFoldDB" id="A0A6B3SGB0"/>
<keyword evidence="2" id="KW-0238">DNA-binding</keyword>
<dbReference type="InterPro" id="IPR000835">
    <property type="entry name" value="HTH_MarR-typ"/>
</dbReference>
<proteinExistence type="predicted"/>
<feature type="domain" description="HTH marR-type" evidence="4">
    <location>
        <begin position="16"/>
        <end position="148"/>
    </location>
</feature>
<keyword evidence="1" id="KW-0805">Transcription regulation</keyword>
<evidence type="ECO:0000256" key="3">
    <source>
        <dbReference type="ARBA" id="ARBA00023163"/>
    </source>
</evidence>
<evidence type="ECO:0000256" key="2">
    <source>
        <dbReference type="ARBA" id="ARBA00023125"/>
    </source>
</evidence>
<dbReference type="GO" id="GO:0003677">
    <property type="term" value="F:DNA binding"/>
    <property type="evidence" value="ECO:0007669"/>
    <property type="project" value="UniProtKB-KW"/>
</dbReference>
<reference evidence="5 6" key="1">
    <citation type="submission" date="2020-02" db="EMBL/GenBank/DDBJ databases">
        <authorList>
            <person name="Kim M.K."/>
        </authorList>
    </citation>
    <scope>NUCLEOTIDE SEQUENCE [LARGE SCALE GENOMIC DNA]</scope>
    <source>
        <strain evidence="5 6">17J57-3</strain>
    </source>
</reference>
<gene>
    <name evidence="5" type="ORF">G3574_02265</name>
</gene>
<keyword evidence="6" id="KW-1185">Reference proteome</keyword>
<dbReference type="SUPFAM" id="SSF46785">
    <property type="entry name" value="Winged helix' DNA-binding domain"/>
    <property type="match status" value="1"/>
</dbReference>
<organism evidence="5 6">
    <name type="scientific">Noviherbaspirillum galbum</name>
    <dbReference type="NCBI Taxonomy" id="2709383"/>
    <lineage>
        <taxon>Bacteria</taxon>
        <taxon>Pseudomonadati</taxon>
        <taxon>Pseudomonadota</taxon>
        <taxon>Betaproteobacteria</taxon>
        <taxon>Burkholderiales</taxon>
        <taxon>Oxalobacteraceae</taxon>
        <taxon>Noviherbaspirillum</taxon>
    </lineage>
</organism>